<dbReference type="EMBL" id="DF967975">
    <property type="protein sequence ID" value="GAP19269.1"/>
    <property type="molecule type" value="Genomic_DNA"/>
</dbReference>
<accession>A0A0M8JPZ3</accession>
<organism evidence="2">
    <name type="scientific">Levilinea saccharolytica</name>
    <dbReference type="NCBI Taxonomy" id="229921"/>
    <lineage>
        <taxon>Bacteria</taxon>
        <taxon>Bacillati</taxon>
        <taxon>Chloroflexota</taxon>
        <taxon>Anaerolineae</taxon>
        <taxon>Anaerolineales</taxon>
        <taxon>Anaerolineaceae</taxon>
        <taxon>Levilinea</taxon>
    </lineage>
</organism>
<keyword evidence="4" id="KW-1185">Reference proteome</keyword>
<name>A0A0M8JPZ3_9CHLR</name>
<feature type="transmembrane region" description="Helical" evidence="1">
    <location>
        <begin position="109"/>
        <end position="125"/>
    </location>
</feature>
<protein>
    <submittedName>
        <fullName evidence="2">Uncharacterized protein</fullName>
    </submittedName>
</protein>
<evidence type="ECO:0000313" key="2">
    <source>
        <dbReference type="EMBL" id="GAP19269.1"/>
    </source>
</evidence>
<dbReference type="AlphaFoldDB" id="A0A0M8JPZ3"/>
<evidence type="ECO:0000313" key="3">
    <source>
        <dbReference type="EMBL" id="KPL80944.1"/>
    </source>
</evidence>
<feature type="transmembrane region" description="Helical" evidence="1">
    <location>
        <begin position="78"/>
        <end position="97"/>
    </location>
</feature>
<feature type="transmembrane region" description="Helical" evidence="1">
    <location>
        <begin position="53"/>
        <end position="71"/>
    </location>
</feature>
<keyword evidence="1" id="KW-1133">Transmembrane helix</keyword>
<keyword evidence="1" id="KW-0812">Transmembrane</keyword>
<dbReference type="EMBL" id="LGCM01000038">
    <property type="protein sequence ID" value="KPL80944.1"/>
    <property type="molecule type" value="Genomic_DNA"/>
</dbReference>
<proteinExistence type="predicted"/>
<reference evidence="3 4" key="2">
    <citation type="submission" date="2015-07" db="EMBL/GenBank/DDBJ databases">
        <title>Genome sequence of Levilinea saccharolytica DSM 16555.</title>
        <authorList>
            <person name="Hemp J."/>
            <person name="Ward L.M."/>
            <person name="Pace L.A."/>
            <person name="Fischer W.W."/>
        </authorList>
    </citation>
    <scope>NUCLEOTIDE SEQUENCE [LARGE SCALE GENOMIC DNA]</scope>
    <source>
        <strain evidence="3 4">KIBI-1</strain>
    </source>
</reference>
<evidence type="ECO:0000313" key="4">
    <source>
        <dbReference type="Proteomes" id="UP000050501"/>
    </source>
</evidence>
<gene>
    <name evidence="3" type="ORF">ADN01_10695</name>
    <name evidence="2" type="ORF">LSAC_03170</name>
</gene>
<dbReference type="RefSeq" id="WP_062419560.1">
    <property type="nucleotide sequence ID" value="NZ_BBXZ01000171.1"/>
</dbReference>
<reference evidence="2" key="1">
    <citation type="journal article" date="2015" name="Genome Announc.">
        <title>Draft Genome Sequences of Anaerolinea thermolimosa IMO-1, Bellilinea caldifistulae GOMI-1, Leptolinea tardivitalis YMTK-2, Levilinea saccharolytica KIBI-1, Longilinea arvoryzae KOME-1, Previously Described as Members of the Class Anaerolineae (Chloroflexi).</title>
        <authorList>
            <person name="Matsuura N."/>
            <person name="Tourlousse M.D."/>
            <person name="Ohashi A."/>
            <person name="Hugenholtz P."/>
            <person name="Sekiguchi Y."/>
        </authorList>
    </citation>
    <scope>NUCLEOTIDE SEQUENCE</scope>
    <source>
        <strain evidence="2">KIBI-1</strain>
    </source>
</reference>
<keyword evidence="1" id="KW-0472">Membrane</keyword>
<sequence>MKPRRARTWQVWLAAALFALAAFFGFSRAYQSLLYSDLLAAYRAQPAPPYGVVTGLLWGLAGLLASFSVWSGWHARRIAYWTAGGMAVTYWADRLLFSQSSAARANTPFAAFFSLCLLVFVIAAVQSKPPREGKSDE</sequence>
<dbReference type="STRING" id="229921.ADN01_10695"/>
<dbReference type="Proteomes" id="UP000050501">
    <property type="component" value="Unassembled WGS sequence"/>
</dbReference>
<evidence type="ECO:0000256" key="1">
    <source>
        <dbReference type="SAM" id="Phobius"/>
    </source>
</evidence>